<gene>
    <name evidence="3" type="ORF">H3H37_18100</name>
</gene>
<evidence type="ECO:0000313" key="3">
    <source>
        <dbReference type="EMBL" id="MBA5638976.1"/>
    </source>
</evidence>
<protein>
    <submittedName>
        <fullName evidence="3">Thioredoxin family protein</fullName>
    </submittedName>
</protein>
<dbReference type="Gene3D" id="3.40.30.10">
    <property type="entry name" value="Glutaredoxin"/>
    <property type="match status" value="1"/>
</dbReference>
<evidence type="ECO:0000256" key="1">
    <source>
        <dbReference type="SAM" id="SignalP"/>
    </source>
</evidence>
<dbReference type="EMBL" id="JACEZT010000012">
    <property type="protein sequence ID" value="MBA5638976.1"/>
    <property type="molecule type" value="Genomic_DNA"/>
</dbReference>
<dbReference type="AlphaFoldDB" id="A0A7W2EUP5"/>
<dbReference type="Proteomes" id="UP000534388">
    <property type="component" value="Unassembled WGS sequence"/>
</dbReference>
<dbReference type="CDD" id="cd03012">
    <property type="entry name" value="TlpA_like_DipZ_like"/>
    <property type="match status" value="1"/>
</dbReference>
<keyword evidence="4" id="KW-1185">Reference proteome</keyword>
<dbReference type="SUPFAM" id="SSF52833">
    <property type="entry name" value="Thioredoxin-like"/>
    <property type="match status" value="1"/>
</dbReference>
<dbReference type="RefSeq" id="WP_182165044.1">
    <property type="nucleotide sequence ID" value="NZ_JACEZT010000012.1"/>
</dbReference>
<keyword evidence="1" id="KW-0732">Signal</keyword>
<dbReference type="GO" id="GO:0016209">
    <property type="term" value="F:antioxidant activity"/>
    <property type="evidence" value="ECO:0007669"/>
    <property type="project" value="InterPro"/>
</dbReference>
<dbReference type="GO" id="GO:0016491">
    <property type="term" value="F:oxidoreductase activity"/>
    <property type="evidence" value="ECO:0007669"/>
    <property type="project" value="InterPro"/>
</dbReference>
<dbReference type="PROSITE" id="PS51318">
    <property type="entry name" value="TAT"/>
    <property type="match status" value="1"/>
</dbReference>
<dbReference type="PANTHER" id="PTHR46388">
    <property type="entry name" value="NHL REPEAT-CONTAINING PROTEIN 2"/>
    <property type="match status" value="1"/>
</dbReference>
<proteinExistence type="predicted"/>
<dbReference type="InterPro" id="IPR006311">
    <property type="entry name" value="TAT_signal"/>
</dbReference>
<dbReference type="Gene3D" id="2.60.120.260">
    <property type="entry name" value="Galactose-binding domain-like"/>
    <property type="match status" value="1"/>
</dbReference>
<organism evidence="3 4">
    <name type="scientific">Rugamonas brunnea</name>
    <dbReference type="NCBI Taxonomy" id="2758569"/>
    <lineage>
        <taxon>Bacteria</taxon>
        <taxon>Pseudomonadati</taxon>
        <taxon>Pseudomonadota</taxon>
        <taxon>Betaproteobacteria</taxon>
        <taxon>Burkholderiales</taxon>
        <taxon>Oxalobacteraceae</taxon>
        <taxon>Telluria group</taxon>
        <taxon>Rugamonas</taxon>
    </lineage>
</organism>
<name>A0A7W2EUP5_9BURK</name>
<dbReference type="PANTHER" id="PTHR46388:SF2">
    <property type="entry name" value="NHL REPEAT-CONTAINING PROTEIN 2"/>
    <property type="match status" value="1"/>
</dbReference>
<dbReference type="PROSITE" id="PS51352">
    <property type="entry name" value="THIOREDOXIN_2"/>
    <property type="match status" value="1"/>
</dbReference>
<dbReference type="Pfam" id="PF00578">
    <property type="entry name" value="AhpC-TSA"/>
    <property type="match status" value="1"/>
</dbReference>
<feature type="chain" id="PRO_5030965397" evidence="1">
    <location>
        <begin position="30"/>
        <end position="385"/>
    </location>
</feature>
<evidence type="ECO:0000313" key="4">
    <source>
        <dbReference type="Proteomes" id="UP000534388"/>
    </source>
</evidence>
<comment type="caution">
    <text evidence="3">The sequence shown here is derived from an EMBL/GenBank/DDBJ whole genome shotgun (WGS) entry which is preliminary data.</text>
</comment>
<feature type="signal peptide" evidence="1">
    <location>
        <begin position="1"/>
        <end position="29"/>
    </location>
</feature>
<evidence type="ECO:0000259" key="2">
    <source>
        <dbReference type="PROSITE" id="PS51352"/>
    </source>
</evidence>
<accession>A0A7W2EUP5</accession>
<dbReference type="InterPro" id="IPR000866">
    <property type="entry name" value="AhpC/TSA"/>
</dbReference>
<reference evidence="3 4" key="1">
    <citation type="submission" date="2020-07" db="EMBL/GenBank/DDBJ databases">
        <title>Novel species isolated from subtropical streams in China.</title>
        <authorList>
            <person name="Lu H."/>
        </authorList>
    </citation>
    <scope>NUCLEOTIDE SEQUENCE [LARGE SCALE GENOMIC DNA]</scope>
    <source>
        <strain evidence="3 4">LX20W</strain>
    </source>
</reference>
<feature type="domain" description="Thioredoxin" evidence="2">
    <location>
        <begin position="60"/>
        <end position="213"/>
    </location>
</feature>
<sequence length="385" mass="40751">MSEDSTLFRRRRRLAVAALAALASLGAGATLAKLATAGTTGTGNTTGNAAGGAAGDAPGGAYRSGLPHLGALPALDGATTWLNSAPLTTQQLRGKVVLVDFWTYSCINCIRTLPHVRAWAQKYRDQGLVVIGVHTPEFSFEQDAANVSKAVERFQIDYPIAVDSERRIWNAYRNNAWPVFYVADAQGQVRARLVGEGTRAVEQVIQMLLAEAGRHDAMGPLATPQATDEQAAPDGAHLGSGETYVGYEQAAHFVGRGGLRRDVAHDYTAGAPGLNEWSLTGDWTVGAERAQLNRAGGGIVYRFSARDLHLVLGPGADGKPVRFVVSIDGRAPGADHGTDTDAAGHGVVTATRLYQLVRQSGTVQPRTFEIRFLDPGAGAFAFTFG</sequence>
<dbReference type="Pfam" id="PF17991">
    <property type="entry name" value="Thioredoxin_10"/>
    <property type="match status" value="1"/>
</dbReference>
<dbReference type="InterPro" id="IPR013766">
    <property type="entry name" value="Thioredoxin_domain"/>
</dbReference>
<dbReference type="InterPro" id="IPR036249">
    <property type="entry name" value="Thioredoxin-like_sf"/>
</dbReference>
<dbReference type="InterPro" id="IPR041017">
    <property type="entry name" value="Thioredoxin_10"/>
</dbReference>